<evidence type="ECO:0000256" key="2">
    <source>
        <dbReference type="SAM" id="SignalP"/>
    </source>
</evidence>
<feature type="chain" id="PRO_5025021999" evidence="2">
    <location>
        <begin position="26"/>
        <end position="114"/>
    </location>
</feature>
<dbReference type="EMBL" id="CAACVG010007834">
    <property type="protein sequence ID" value="VEN47293.1"/>
    <property type="molecule type" value="Genomic_DNA"/>
</dbReference>
<protein>
    <submittedName>
        <fullName evidence="3">Uncharacterized protein</fullName>
    </submittedName>
</protein>
<feature type="region of interest" description="Disordered" evidence="1">
    <location>
        <begin position="33"/>
        <end position="64"/>
    </location>
</feature>
<name>A0A653CHN6_CALMS</name>
<proteinExistence type="predicted"/>
<feature type="compositionally biased region" description="Polar residues" evidence="1">
    <location>
        <begin position="41"/>
        <end position="51"/>
    </location>
</feature>
<reference evidence="3 4" key="1">
    <citation type="submission" date="2019-01" db="EMBL/GenBank/DDBJ databases">
        <authorList>
            <person name="Sayadi A."/>
        </authorList>
    </citation>
    <scope>NUCLEOTIDE SEQUENCE [LARGE SCALE GENOMIC DNA]</scope>
</reference>
<organism evidence="3 4">
    <name type="scientific">Callosobruchus maculatus</name>
    <name type="common">Southern cowpea weevil</name>
    <name type="synonym">Pulse bruchid</name>
    <dbReference type="NCBI Taxonomy" id="64391"/>
    <lineage>
        <taxon>Eukaryota</taxon>
        <taxon>Metazoa</taxon>
        <taxon>Ecdysozoa</taxon>
        <taxon>Arthropoda</taxon>
        <taxon>Hexapoda</taxon>
        <taxon>Insecta</taxon>
        <taxon>Pterygota</taxon>
        <taxon>Neoptera</taxon>
        <taxon>Endopterygota</taxon>
        <taxon>Coleoptera</taxon>
        <taxon>Polyphaga</taxon>
        <taxon>Cucujiformia</taxon>
        <taxon>Chrysomeloidea</taxon>
        <taxon>Chrysomelidae</taxon>
        <taxon>Bruchinae</taxon>
        <taxon>Bruchini</taxon>
        <taxon>Callosobruchus</taxon>
    </lineage>
</organism>
<evidence type="ECO:0000313" key="4">
    <source>
        <dbReference type="Proteomes" id="UP000410492"/>
    </source>
</evidence>
<gene>
    <name evidence="3" type="ORF">CALMAC_LOCUS9112</name>
</gene>
<dbReference type="Proteomes" id="UP000410492">
    <property type="component" value="Unassembled WGS sequence"/>
</dbReference>
<evidence type="ECO:0000313" key="3">
    <source>
        <dbReference type="EMBL" id="VEN47293.1"/>
    </source>
</evidence>
<sequence>MNVFLYVFFTLHVIISCTLIVNYEAEITNSIAPSETPDIDNLSSATQSNLLENEPTPLPRSTIEPSVTDLNLEISKKQIEKLNSSSGSTANSFSQDFRRTTLDIPQIQYIINAN</sequence>
<evidence type="ECO:0000256" key="1">
    <source>
        <dbReference type="SAM" id="MobiDB-lite"/>
    </source>
</evidence>
<feature type="signal peptide" evidence="2">
    <location>
        <begin position="1"/>
        <end position="25"/>
    </location>
</feature>
<keyword evidence="2" id="KW-0732">Signal</keyword>
<dbReference type="AlphaFoldDB" id="A0A653CHN6"/>
<keyword evidence="4" id="KW-1185">Reference proteome</keyword>
<accession>A0A653CHN6</accession>